<keyword evidence="4" id="KW-1185">Reference proteome</keyword>
<proteinExistence type="predicted"/>
<accession>A0A941BE29</accession>
<feature type="compositionally biased region" description="Polar residues" evidence="1">
    <location>
        <begin position="236"/>
        <end position="253"/>
    </location>
</feature>
<reference evidence="3 4" key="1">
    <citation type="submission" date="2021-04" db="EMBL/GenBank/DDBJ databases">
        <authorList>
            <person name="Tang X."/>
            <person name="Zhou X."/>
            <person name="Chen X."/>
            <person name="Cernava T."/>
            <person name="Zhang C."/>
        </authorList>
    </citation>
    <scope>NUCLEOTIDE SEQUENCE [LARGE SCALE GENOMIC DNA]</scope>
    <source>
        <strain evidence="3 4">BH-SS-21</strain>
    </source>
</reference>
<evidence type="ECO:0000259" key="2">
    <source>
        <dbReference type="Pfam" id="PF13628"/>
    </source>
</evidence>
<feature type="compositionally biased region" description="Basic and acidic residues" evidence="1">
    <location>
        <begin position="254"/>
        <end position="266"/>
    </location>
</feature>
<dbReference type="AlphaFoldDB" id="A0A941BE29"/>
<dbReference type="Pfam" id="PF13628">
    <property type="entry name" value="DUF4142"/>
    <property type="match status" value="1"/>
</dbReference>
<protein>
    <submittedName>
        <fullName evidence="3">DUF4142 domain-containing protein</fullName>
    </submittedName>
</protein>
<feature type="domain" description="DUF4142" evidence="2">
    <location>
        <begin position="57"/>
        <end position="190"/>
    </location>
</feature>
<dbReference type="RefSeq" id="WP_210892694.1">
    <property type="nucleotide sequence ID" value="NZ_JAGPYQ010000002.1"/>
</dbReference>
<gene>
    <name evidence="3" type="ORF">J8N05_42255</name>
</gene>
<evidence type="ECO:0000313" key="4">
    <source>
        <dbReference type="Proteomes" id="UP000677413"/>
    </source>
</evidence>
<feature type="region of interest" description="Disordered" evidence="1">
    <location>
        <begin position="208"/>
        <end position="266"/>
    </location>
</feature>
<name>A0A941BE29_9ACTN</name>
<dbReference type="EMBL" id="JAGPYQ010000002">
    <property type="protein sequence ID" value="MBQ0854788.1"/>
    <property type="molecule type" value="Genomic_DNA"/>
</dbReference>
<dbReference type="InterPro" id="IPR025419">
    <property type="entry name" value="DUF4142"/>
</dbReference>
<comment type="caution">
    <text evidence="3">The sequence shown here is derived from an EMBL/GenBank/DDBJ whole genome shotgun (WGS) entry which is preliminary data.</text>
</comment>
<feature type="compositionally biased region" description="Low complexity" evidence="1">
    <location>
        <begin position="221"/>
        <end position="234"/>
    </location>
</feature>
<dbReference type="Proteomes" id="UP000677413">
    <property type="component" value="Unassembled WGS sequence"/>
</dbReference>
<evidence type="ECO:0000256" key="1">
    <source>
        <dbReference type="SAM" id="MobiDB-lite"/>
    </source>
</evidence>
<evidence type="ECO:0000313" key="3">
    <source>
        <dbReference type="EMBL" id="MBQ0854788.1"/>
    </source>
</evidence>
<dbReference type="PANTHER" id="PTHR38593:SF1">
    <property type="entry name" value="BLR2558 PROTEIN"/>
    <property type="match status" value="1"/>
</dbReference>
<sequence>MRRINGSFLIALGIAGSIGSVAYPVFYSYPHRFDAVKATRPAPAETVNTRWGPLTAADRDLVVRVRLAGLWEIPAGQQAIERAPTKSVKETGDHLVVGHNDLDKRVRIVAADLGIEVPNQPNAQQQGWLAELTAAQGTDYEQKFANLLRSAHGKVFAAVAEVRATTRNTLIRQLASDANQTVLDHITMLERTGDVDFDALAVDAAKGLTASPTGPPPPKPGASAASAPPARPTGDPTLTSSPSALPTDGTVSTERPEPSDPESAAR</sequence>
<dbReference type="PANTHER" id="PTHR38593">
    <property type="entry name" value="BLR2558 PROTEIN"/>
    <property type="match status" value="1"/>
</dbReference>
<organism evidence="3 4">
    <name type="scientific">Streptomyces liliiviolaceus</name>
    <dbReference type="NCBI Taxonomy" id="2823109"/>
    <lineage>
        <taxon>Bacteria</taxon>
        <taxon>Bacillati</taxon>
        <taxon>Actinomycetota</taxon>
        <taxon>Actinomycetes</taxon>
        <taxon>Kitasatosporales</taxon>
        <taxon>Streptomycetaceae</taxon>
        <taxon>Streptomyces</taxon>
    </lineage>
</organism>